<dbReference type="InterPro" id="IPR011990">
    <property type="entry name" value="TPR-like_helical_dom_sf"/>
</dbReference>
<dbReference type="AlphaFoldDB" id="A0AAQ3UTK4"/>
<dbReference type="SUPFAM" id="SSF48452">
    <property type="entry name" value="TPR-like"/>
    <property type="match status" value="1"/>
</dbReference>
<dbReference type="EMBL" id="CP144754">
    <property type="protein sequence ID" value="WVZ95927.1"/>
    <property type="molecule type" value="Genomic_DNA"/>
</dbReference>
<dbReference type="SMART" id="SM00248">
    <property type="entry name" value="ANK"/>
    <property type="match status" value="3"/>
</dbReference>
<evidence type="ECO:0000256" key="1">
    <source>
        <dbReference type="PROSITE-ProRule" id="PRU00023"/>
    </source>
</evidence>
<dbReference type="Pfam" id="PF12796">
    <property type="entry name" value="Ank_2"/>
    <property type="match status" value="1"/>
</dbReference>
<proteinExistence type="predicted"/>
<evidence type="ECO:0000313" key="3">
    <source>
        <dbReference type="Proteomes" id="UP001341281"/>
    </source>
</evidence>
<keyword evidence="3" id="KW-1185">Reference proteome</keyword>
<dbReference type="PANTHER" id="PTHR46224:SF10">
    <property type="entry name" value="OS01G0189100 PROTEIN"/>
    <property type="match status" value="1"/>
</dbReference>
<dbReference type="PROSITE" id="PS50088">
    <property type="entry name" value="ANK_REPEAT"/>
    <property type="match status" value="1"/>
</dbReference>
<accession>A0AAQ3UTK4</accession>
<dbReference type="InterPro" id="IPR002110">
    <property type="entry name" value="Ankyrin_rpt"/>
</dbReference>
<dbReference type="InterPro" id="IPR036770">
    <property type="entry name" value="Ankyrin_rpt-contain_sf"/>
</dbReference>
<dbReference type="SUPFAM" id="SSF48403">
    <property type="entry name" value="Ankyrin repeat"/>
    <property type="match status" value="1"/>
</dbReference>
<evidence type="ECO:0000313" key="2">
    <source>
        <dbReference type="EMBL" id="WVZ95927.1"/>
    </source>
</evidence>
<reference evidence="2 3" key="1">
    <citation type="submission" date="2024-02" db="EMBL/GenBank/DDBJ databases">
        <title>High-quality chromosome-scale genome assembly of Pensacola bahiagrass (Paspalum notatum Flugge var. saurae).</title>
        <authorList>
            <person name="Vega J.M."/>
            <person name="Podio M."/>
            <person name="Orjuela J."/>
            <person name="Siena L.A."/>
            <person name="Pessino S.C."/>
            <person name="Combes M.C."/>
            <person name="Mariac C."/>
            <person name="Albertini E."/>
            <person name="Pupilli F."/>
            <person name="Ortiz J.P.A."/>
            <person name="Leblanc O."/>
        </authorList>
    </citation>
    <scope>NUCLEOTIDE SEQUENCE [LARGE SCALE GENOMIC DNA]</scope>
    <source>
        <strain evidence="2">R1</strain>
        <tissue evidence="2">Leaf</tissue>
    </source>
</reference>
<dbReference type="PANTHER" id="PTHR46224">
    <property type="entry name" value="ANKYRIN REPEAT FAMILY PROTEIN"/>
    <property type="match status" value="1"/>
</dbReference>
<gene>
    <name evidence="2" type="ORF">U9M48_041629</name>
</gene>
<dbReference type="Pfam" id="PF00023">
    <property type="entry name" value="Ank"/>
    <property type="match status" value="1"/>
</dbReference>
<protein>
    <recommendedName>
        <fullName evidence="4">Ankyrin-like protein</fullName>
    </recommendedName>
</protein>
<dbReference type="Gene3D" id="1.25.40.10">
    <property type="entry name" value="Tetratricopeptide repeat domain"/>
    <property type="match status" value="1"/>
</dbReference>
<feature type="repeat" description="ANK" evidence="1">
    <location>
        <begin position="122"/>
        <end position="151"/>
    </location>
</feature>
<organism evidence="2 3">
    <name type="scientific">Paspalum notatum var. saurae</name>
    <dbReference type="NCBI Taxonomy" id="547442"/>
    <lineage>
        <taxon>Eukaryota</taxon>
        <taxon>Viridiplantae</taxon>
        <taxon>Streptophyta</taxon>
        <taxon>Embryophyta</taxon>
        <taxon>Tracheophyta</taxon>
        <taxon>Spermatophyta</taxon>
        <taxon>Magnoliopsida</taxon>
        <taxon>Liliopsida</taxon>
        <taxon>Poales</taxon>
        <taxon>Poaceae</taxon>
        <taxon>PACMAD clade</taxon>
        <taxon>Panicoideae</taxon>
        <taxon>Andropogonodae</taxon>
        <taxon>Paspaleae</taxon>
        <taxon>Paspalinae</taxon>
        <taxon>Paspalum</taxon>
    </lineage>
</organism>
<dbReference type="InterPro" id="IPR051616">
    <property type="entry name" value="Cul2-RING_E3_ligase_SR"/>
</dbReference>
<evidence type="ECO:0008006" key="4">
    <source>
        <dbReference type="Google" id="ProtNLM"/>
    </source>
</evidence>
<sequence length="331" mass="36232">MAAAQIDDVPAERYLLDHGAELTKSDDKGNTVLHHAVLTGCSPPHMRTPLMYCVIGYVGLQGSCNVTKFLLSKGIPVDIDFGHGTPLYQAAIAGQDKTMKILLDHHANAGADINGKNTISPPLAVATGLGGYTNFIKLLLKAGADPNIPDELGRLPIEIAASNDCREEVEMLFPKTLPIPNVSNWSIDGVITHSKLKSEKPASELQINENKDLIKSQANNAFKRKDYELASKLYGLVLDDEYDATLYSNRSLCRLRMGDGEGALSDACMCRIMRPDWAKACYRQAAAHMLLKMYNEAHNALLDAQKLDPGSEEIKRELRKAEELLKTSSEA</sequence>
<keyword evidence="1" id="KW-0040">ANK repeat</keyword>
<name>A0AAQ3UTK4_PASNO</name>
<dbReference type="Proteomes" id="UP001341281">
    <property type="component" value="Chromosome 10"/>
</dbReference>
<dbReference type="Gene3D" id="1.25.40.20">
    <property type="entry name" value="Ankyrin repeat-containing domain"/>
    <property type="match status" value="1"/>
</dbReference>